<dbReference type="PANTHER" id="PTHR14195">
    <property type="entry name" value="G PATCH DOMAIN CONTAINING PROTEIN 2"/>
    <property type="match status" value="1"/>
</dbReference>
<dbReference type="Proteomes" id="UP000078397">
    <property type="component" value="Unassembled WGS sequence"/>
</dbReference>
<dbReference type="Pfam" id="PF01585">
    <property type="entry name" value="G-patch"/>
    <property type="match status" value="1"/>
</dbReference>
<comment type="similarity">
    <text evidence="3">Belongs to the SQS1 family.</text>
</comment>
<evidence type="ECO:0000256" key="3">
    <source>
        <dbReference type="ARBA" id="ARBA00010306"/>
    </source>
</evidence>
<dbReference type="PROSITE" id="PS51061">
    <property type="entry name" value="R3H"/>
    <property type="match status" value="1"/>
</dbReference>
<dbReference type="SMART" id="SM00443">
    <property type="entry name" value="G_patch"/>
    <property type="match status" value="1"/>
</dbReference>
<dbReference type="InterPro" id="IPR034082">
    <property type="entry name" value="R3H_G-patch"/>
</dbReference>
<reference evidence="13 14" key="1">
    <citation type="journal article" date="2016" name="PLoS Pathog.">
        <title>Biosynthesis of antibiotic leucinostatins in bio-control fungus Purpureocillium lilacinum and their inhibition on phytophthora revealed by genome mining.</title>
        <authorList>
            <person name="Wang G."/>
            <person name="Liu Z."/>
            <person name="Lin R."/>
            <person name="Li E."/>
            <person name="Mao Z."/>
            <person name="Ling J."/>
            <person name="Yang Y."/>
            <person name="Yin W.B."/>
            <person name="Xie B."/>
        </authorList>
    </citation>
    <scope>NUCLEOTIDE SEQUENCE [LARGE SCALE GENOMIC DNA]</scope>
    <source>
        <strain evidence="13">170</strain>
    </source>
</reference>
<dbReference type="CDD" id="cd02646">
    <property type="entry name" value="R3H_G-patch"/>
    <property type="match status" value="1"/>
</dbReference>
<protein>
    <recommendedName>
        <fullName evidence="4">Protein SQS1</fullName>
    </recommendedName>
</protein>
<dbReference type="GO" id="GO:0005737">
    <property type="term" value="C:cytoplasm"/>
    <property type="evidence" value="ECO:0007669"/>
    <property type="project" value="UniProtKB-SubCell"/>
</dbReference>
<evidence type="ECO:0000259" key="11">
    <source>
        <dbReference type="PROSITE" id="PS50174"/>
    </source>
</evidence>
<dbReference type="InterPro" id="IPR001374">
    <property type="entry name" value="R3H_dom"/>
</dbReference>
<evidence type="ECO:0000313" key="14">
    <source>
        <dbReference type="Proteomes" id="UP000078397"/>
    </source>
</evidence>
<feature type="domain" description="G-patch" evidence="11">
    <location>
        <begin position="579"/>
        <end position="622"/>
    </location>
</feature>
<dbReference type="PROSITE" id="PS50174">
    <property type="entry name" value="G_PATCH"/>
    <property type="match status" value="1"/>
</dbReference>
<feature type="compositionally biased region" description="Basic and acidic residues" evidence="10">
    <location>
        <begin position="190"/>
        <end position="203"/>
    </location>
</feature>
<evidence type="ECO:0000256" key="2">
    <source>
        <dbReference type="ARBA" id="ARBA00004496"/>
    </source>
</evidence>
<feature type="compositionally biased region" description="Polar residues" evidence="10">
    <location>
        <begin position="204"/>
        <end position="227"/>
    </location>
</feature>
<sequence>MGRSKKARRPSRGGKNFSTRTDKAQAQSGFPGNSCRKPPASAAALTLVEEAWRTSVQDHTFWNEQAKLRDHPVNFISAGQSQPLKEILSAVQSNGPSKIQSTPEVPRPRQYATTDGHIDPVKELDENLVRNDADKMLPAFYFDELGRMATDSTLYEQDKAERRPSSTNSGSSDEIILFRGRNPQNGPALKIKDSHQINEHHNVSEAQHQSSSTRHDCASTQRRSPQTLKPRGKKRQGWDQTSDEDIVADYINNMRENGELECLVSQIGYSHRDLGGADTEVDFGDSDTEVKSNRTRDFPRTASNEASQGPLVDQGSLEYSADQTAALKDEDALVKLIAAQDLSSSSAVGTDTQASDSDCSDGRISRRYDAMKQDEYDFMDWSFAGRRRNRRKEPPHLMSFDHCDSDLDIQLKLAWKNNRIKKAERKKQREELRALGMLRKNARPDDLRTKYPSGMTIEQVGDELRSFLQNEDQVLSFPPMDVHARKVVHELANRFNIKSKSTGKADHRCPTLYRTVRTLPYAESRFEHAVNRIQRRFLPRLDARGKRNAKPLTPRGPGYAAASYNEGEIVGAAAPELGIDNRGRAMLEKMGWSRGTALGSGDNKGILQPVAHMMKRSKAGLG</sequence>
<organism evidence="13 14">
    <name type="scientific">Pochonia chlamydosporia 170</name>
    <dbReference type="NCBI Taxonomy" id="1380566"/>
    <lineage>
        <taxon>Eukaryota</taxon>
        <taxon>Fungi</taxon>
        <taxon>Dikarya</taxon>
        <taxon>Ascomycota</taxon>
        <taxon>Pezizomycotina</taxon>
        <taxon>Sordariomycetes</taxon>
        <taxon>Hypocreomycetidae</taxon>
        <taxon>Hypocreales</taxon>
        <taxon>Clavicipitaceae</taxon>
        <taxon>Pochonia</taxon>
    </lineage>
</organism>
<feature type="region of interest" description="Disordered" evidence="10">
    <location>
        <begin position="1"/>
        <end position="39"/>
    </location>
</feature>
<evidence type="ECO:0000256" key="9">
    <source>
        <dbReference type="SAM" id="Coils"/>
    </source>
</evidence>
<evidence type="ECO:0000256" key="10">
    <source>
        <dbReference type="SAM" id="MobiDB-lite"/>
    </source>
</evidence>
<evidence type="ECO:0000259" key="12">
    <source>
        <dbReference type="PROSITE" id="PS51061"/>
    </source>
</evidence>
<dbReference type="GO" id="GO:0005634">
    <property type="term" value="C:nucleus"/>
    <property type="evidence" value="ECO:0007669"/>
    <property type="project" value="UniProtKB-SubCell"/>
</dbReference>
<keyword evidence="14" id="KW-1185">Reference proteome</keyword>
<dbReference type="RefSeq" id="XP_018143748.1">
    <property type="nucleotide sequence ID" value="XM_018286942.1"/>
</dbReference>
<feature type="region of interest" description="Disordered" evidence="10">
    <location>
        <begin position="94"/>
        <end position="115"/>
    </location>
</feature>
<feature type="compositionally biased region" description="Basic residues" evidence="10">
    <location>
        <begin position="1"/>
        <end position="12"/>
    </location>
</feature>
<evidence type="ECO:0000256" key="8">
    <source>
        <dbReference type="ARBA" id="ARBA00023242"/>
    </source>
</evidence>
<evidence type="ECO:0000256" key="6">
    <source>
        <dbReference type="ARBA" id="ARBA00022664"/>
    </source>
</evidence>
<dbReference type="Gene3D" id="3.30.1370.50">
    <property type="entry name" value="R3H-like domain"/>
    <property type="match status" value="1"/>
</dbReference>
<dbReference type="GeneID" id="28850936"/>
<dbReference type="Pfam" id="PF01424">
    <property type="entry name" value="R3H"/>
    <property type="match status" value="1"/>
</dbReference>
<accession>A0A179FND7</accession>
<dbReference type="SMART" id="SM00393">
    <property type="entry name" value="R3H"/>
    <property type="match status" value="1"/>
</dbReference>
<feature type="domain" description="R3H" evidence="12">
    <location>
        <begin position="454"/>
        <end position="516"/>
    </location>
</feature>
<evidence type="ECO:0000313" key="13">
    <source>
        <dbReference type="EMBL" id="OAQ66661.1"/>
    </source>
</evidence>
<dbReference type="STRING" id="1380566.A0A179FND7"/>
<dbReference type="OrthoDB" id="4961379at2759"/>
<keyword evidence="8" id="KW-0539">Nucleus</keyword>
<dbReference type="GO" id="GO:0006397">
    <property type="term" value="P:mRNA processing"/>
    <property type="evidence" value="ECO:0007669"/>
    <property type="project" value="UniProtKB-KW"/>
</dbReference>
<keyword evidence="5" id="KW-0963">Cytoplasm</keyword>
<keyword evidence="6" id="KW-0507">mRNA processing</keyword>
<dbReference type="EMBL" id="LSBJ02000004">
    <property type="protein sequence ID" value="OAQ66661.1"/>
    <property type="molecule type" value="Genomic_DNA"/>
</dbReference>
<feature type="coiled-coil region" evidence="9">
    <location>
        <begin position="413"/>
        <end position="440"/>
    </location>
</feature>
<feature type="compositionally biased region" description="Polar residues" evidence="10">
    <location>
        <begin position="94"/>
        <end position="103"/>
    </location>
</feature>
<evidence type="ECO:0000256" key="4">
    <source>
        <dbReference type="ARBA" id="ARBA00018964"/>
    </source>
</evidence>
<comment type="caution">
    <text evidence="13">The sequence shown here is derived from an EMBL/GenBank/DDBJ whole genome shotgun (WGS) entry which is preliminary data.</text>
</comment>
<evidence type="ECO:0000256" key="5">
    <source>
        <dbReference type="ARBA" id="ARBA00022490"/>
    </source>
</evidence>
<feature type="region of interest" description="Disordered" evidence="10">
    <location>
        <begin position="154"/>
        <end position="241"/>
    </location>
</feature>
<gene>
    <name evidence="13" type="ORF">VFPPC_08192</name>
</gene>
<dbReference type="GO" id="GO:0003676">
    <property type="term" value="F:nucleic acid binding"/>
    <property type="evidence" value="ECO:0007669"/>
    <property type="project" value="UniProtKB-UniRule"/>
</dbReference>
<comment type="subcellular location">
    <subcellularLocation>
        <location evidence="2">Cytoplasm</location>
    </subcellularLocation>
    <subcellularLocation>
        <location evidence="1">Nucleus</location>
    </subcellularLocation>
</comment>
<proteinExistence type="inferred from homology"/>
<dbReference type="SUPFAM" id="SSF82708">
    <property type="entry name" value="R3H domain"/>
    <property type="match status" value="1"/>
</dbReference>
<dbReference type="InterPro" id="IPR036867">
    <property type="entry name" value="R3H_dom_sf"/>
</dbReference>
<feature type="compositionally biased region" description="Polar residues" evidence="10">
    <location>
        <begin position="16"/>
        <end position="31"/>
    </location>
</feature>
<dbReference type="AlphaFoldDB" id="A0A179FND7"/>
<feature type="region of interest" description="Disordered" evidence="10">
    <location>
        <begin position="278"/>
        <end position="315"/>
    </location>
</feature>
<feature type="compositionally biased region" description="Basic and acidic residues" evidence="10">
    <location>
        <begin position="288"/>
        <end position="299"/>
    </location>
</feature>
<keyword evidence="7" id="KW-0508">mRNA splicing</keyword>
<name>A0A179FND7_METCM</name>
<dbReference type="InterPro" id="IPR000467">
    <property type="entry name" value="G_patch_dom"/>
</dbReference>
<keyword evidence="9" id="KW-0175">Coiled coil</keyword>
<evidence type="ECO:0000256" key="7">
    <source>
        <dbReference type="ARBA" id="ARBA00023187"/>
    </source>
</evidence>
<dbReference type="GO" id="GO:0008380">
    <property type="term" value="P:RNA splicing"/>
    <property type="evidence" value="ECO:0007669"/>
    <property type="project" value="UniProtKB-KW"/>
</dbReference>
<dbReference type="KEGG" id="pchm:VFPPC_08192"/>
<evidence type="ECO:0000256" key="1">
    <source>
        <dbReference type="ARBA" id="ARBA00004123"/>
    </source>
</evidence>
<dbReference type="InterPro" id="IPR051189">
    <property type="entry name" value="Splicing_assoc_domain"/>
</dbReference>